<protein>
    <submittedName>
        <fullName evidence="1">CLUMA_CG004214, isoform A</fullName>
    </submittedName>
</protein>
<accession>A0A1J1HRB0</accession>
<organism evidence="1 2">
    <name type="scientific">Clunio marinus</name>
    <dbReference type="NCBI Taxonomy" id="568069"/>
    <lineage>
        <taxon>Eukaryota</taxon>
        <taxon>Metazoa</taxon>
        <taxon>Ecdysozoa</taxon>
        <taxon>Arthropoda</taxon>
        <taxon>Hexapoda</taxon>
        <taxon>Insecta</taxon>
        <taxon>Pterygota</taxon>
        <taxon>Neoptera</taxon>
        <taxon>Endopterygota</taxon>
        <taxon>Diptera</taxon>
        <taxon>Nematocera</taxon>
        <taxon>Chironomoidea</taxon>
        <taxon>Chironomidae</taxon>
        <taxon>Clunio</taxon>
    </lineage>
</organism>
<evidence type="ECO:0000313" key="1">
    <source>
        <dbReference type="EMBL" id="CRK90507.1"/>
    </source>
</evidence>
<gene>
    <name evidence="1" type="ORF">CLUMA_CG004214</name>
</gene>
<dbReference type="Proteomes" id="UP000183832">
    <property type="component" value="Unassembled WGS sequence"/>
</dbReference>
<dbReference type="EMBL" id="CVRI01000019">
    <property type="protein sequence ID" value="CRK90507.1"/>
    <property type="molecule type" value="Genomic_DNA"/>
</dbReference>
<reference evidence="1 2" key="1">
    <citation type="submission" date="2015-04" db="EMBL/GenBank/DDBJ databases">
        <authorList>
            <person name="Syromyatnikov M.Y."/>
            <person name="Popov V.N."/>
        </authorList>
    </citation>
    <scope>NUCLEOTIDE SEQUENCE [LARGE SCALE GENOMIC DNA]</scope>
</reference>
<sequence>MLCNSTRNNIENGINVTGSGKCAFNLADFLLSYDKYRQLSFIMIYGSFLVEIKVENVYTCLCFHSLDYFVLFDGFHIIQAKKDVLTDK</sequence>
<name>A0A1J1HRB0_9DIPT</name>
<evidence type="ECO:0000313" key="2">
    <source>
        <dbReference type="Proteomes" id="UP000183832"/>
    </source>
</evidence>
<keyword evidence="2" id="KW-1185">Reference proteome</keyword>
<proteinExistence type="predicted"/>
<dbReference type="AlphaFoldDB" id="A0A1J1HRB0"/>